<reference evidence="2" key="1">
    <citation type="submission" date="2016-09" db="EMBL/GenBank/DDBJ databases">
        <authorList>
            <person name="Jeantristanb JTB J.-T."/>
            <person name="Ricardo R."/>
        </authorList>
    </citation>
    <scope>NUCLEOTIDE SEQUENCE [LARGE SCALE GENOMIC DNA]</scope>
</reference>
<name>A0A238FBC8_9BASI</name>
<gene>
    <name evidence="1" type="ORF">BQ2448_2224</name>
</gene>
<dbReference type="Proteomes" id="UP000198372">
    <property type="component" value="Unassembled WGS sequence"/>
</dbReference>
<accession>A0A238FBC8</accession>
<evidence type="ECO:0000313" key="1">
    <source>
        <dbReference type="EMBL" id="SCV69204.1"/>
    </source>
</evidence>
<dbReference type="OrthoDB" id="2536254at2759"/>
<organism evidence="1 2">
    <name type="scientific">Microbotryum intermedium</name>
    <dbReference type="NCBI Taxonomy" id="269621"/>
    <lineage>
        <taxon>Eukaryota</taxon>
        <taxon>Fungi</taxon>
        <taxon>Dikarya</taxon>
        <taxon>Basidiomycota</taxon>
        <taxon>Pucciniomycotina</taxon>
        <taxon>Microbotryomycetes</taxon>
        <taxon>Microbotryales</taxon>
        <taxon>Microbotryaceae</taxon>
        <taxon>Microbotryum</taxon>
    </lineage>
</organism>
<dbReference type="AlphaFoldDB" id="A0A238FBC8"/>
<sequence>MNMSPTVRNRLRIALLGRRPFVRKLRTSWPLVVAVGLIPRAQILSVARRAGPTVSRELSSYEGCRAHHSATQLASMLQVVRHSMVAEQAMSYREMETVVLYLLQTSDLAREDLWNRASGPLFYYLTKSVAEFAVHALKDIFQYPEAAQLLTIILLNLERPQSFAHLFGQVCTHLMDQLLVMAFELLQHLAQADASTNDALEIRDAMIHLMHVLEALQPTFSRVPTYKAFRSEIVRLYAQSGVMDLVGDEVAQVILETLYDSTNPLHAT</sequence>
<keyword evidence="2" id="KW-1185">Reference proteome</keyword>
<dbReference type="EMBL" id="FMSP01000004">
    <property type="protein sequence ID" value="SCV69204.1"/>
    <property type="molecule type" value="Genomic_DNA"/>
</dbReference>
<evidence type="ECO:0000313" key="2">
    <source>
        <dbReference type="Proteomes" id="UP000198372"/>
    </source>
</evidence>
<proteinExistence type="predicted"/>
<protein>
    <submittedName>
        <fullName evidence="1">BQ2448_2224 protein</fullName>
    </submittedName>
</protein>